<organism evidence="2 3">
    <name type="scientific">Anthostomella pinea</name>
    <dbReference type="NCBI Taxonomy" id="933095"/>
    <lineage>
        <taxon>Eukaryota</taxon>
        <taxon>Fungi</taxon>
        <taxon>Dikarya</taxon>
        <taxon>Ascomycota</taxon>
        <taxon>Pezizomycotina</taxon>
        <taxon>Sordariomycetes</taxon>
        <taxon>Xylariomycetidae</taxon>
        <taxon>Xylariales</taxon>
        <taxon>Xylariaceae</taxon>
        <taxon>Anthostomella</taxon>
    </lineage>
</organism>
<keyword evidence="3" id="KW-1185">Reference proteome</keyword>
<dbReference type="Proteomes" id="UP001295740">
    <property type="component" value="Unassembled WGS sequence"/>
</dbReference>
<gene>
    <name evidence="2" type="ORF">KHLLAP_LOCUS5551</name>
</gene>
<dbReference type="AlphaFoldDB" id="A0AAI8YF79"/>
<reference evidence="2" key="1">
    <citation type="submission" date="2023-10" db="EMBL/GenBank/DDBJ databases">
        <authorList>
            <person name="Hackl T."/>
        </authorList>
    </citation>
    <scope>NUCLEOTIDE SEQUENCE</scope>
</reference>
<evidence type="ECO:0000313" key="3">
    <source>
        <dbReference type="Proteomes" id="UP001295740"/>
    </source>
</evidence>
<comment type="caution">
    <text evidence="2">The sequence shown here is derived from an EMBL/GenBank/DDBJ whole genome shotgun (WGS) entry which is preliminary data.</text>
</comment>
<proteinExistence type="predicted"/>
<protein>
    <submittedName>
        <fullName evidence="2">Uu.00g124770.m01.CDS01</fullName>
    </submittedName>
</protein>
<accession>A0AAI8YF79</accession>
<evidence type="ECO:0000256" key="1">
    <source>
        <dbReference type="SAM" id="MobiDB-lite"/>
    </source>
</evidence>
<evidence type="ECO:0000313" key="2">
    <source>
        <dbReference type="EMBL" id="CAJ2505083.1"/>
    </source>
</evidence>
<dbReference type="EMBL" id="CAUWAG010000007">
    <property type="protein sequence ID" value="CAJ2505083.1"/>
    <property type="molecule type" value="Genomic_DNA"/>
</dbReference>
<sequence>MAQDGGADEPMVINQGRAGLEQSLHHPNARRSATNATAPAVSEAQRGGAKEQTTLKKDLANLVKEGALEEVIQIVHRYAAIEARKATEANAKTATITTGNRNTKAITRDELNRSIEAAFRRFMLKTHQAVPGTTGPRSWANVAAAGGPVATNTPKVFVPGRIQREVIIQNSGSIPEMTKRTAVETVQAVNMAIGIQEAVAARRLPSGDVAVTFLDTANKYKKGTAAWIRVALGQRQNSRAVNSR</sequence>
<name>A0AAI8YF79_9PEZI</name>
<feature type="region of interest" description="Disordered" evidence="1">
    <location>
        <begin position="24"/>
        <end position="52"/>
    </location>
</feature>